<evidence type="ECO:0000256" key="5">
    <source>
        <dbReference type="ARBA" id="ARBA00022840"/>
    </source>
</evidence>
<organism evidence="8 9">
    <name type="scientific">Mesocestoides corti</name>
    <name type="common">Flatworm</name>
    <dbReference type="NCBI Taxonomy" id="53468"/>
    <lineage>
        <taxon>Eukaryota</taxon>
        <taxon>Metazoa</taxon>
        <taxon>Spiralia</taxon>
        <taxon>Lophotrochozoa</taxon>
        <taxon>Platyhelminthes</taxon>
        <taxon>Cestoda</taxon>
        <taxon>Eucestoda</taxon>
        <taxon>Cyclophyllidea</taxon>
        <taxon>Mesocestoididae</taxon>
        <taxon>Mesocestoides</taxon>
    </lineage>
</organism>
<evidence type="ECO:0000313" key="8">
    <source>
        <dbReference type="EMBL" id="VDD76163.1"/>
    </source>
</evidence>
<dbReference type="OrthoDB" id="201153at2759"/>
<keyword evidence="5" id="KW-0067">ATP-binding</keyword>
<reference evidence="8 9" key="1">
    <citation type="submission" date="2018-10" db="EMBL/GenBank/DDBJ databases">
        <authorList>
            <consortium name="Pathogen Informatics"/>
        </authorList>
    </citation>
    <scope>NUCLEOTIDE SEQUENCE [LARGE SCALE GENOMIC DNA]</scope>
</reference>
<keyword evidence="3" id="KW-0808">Transferase</keyword>
<dbReference type="GO" id="GO:0006744">
    <property type="term" value="P:ubiquinone biosynthetic process"/>
    <property type="evidence" value="ECO:0007669"/>
    <property type="project" value="TreeGrafter"/>
</dbReference>
<dbReference type="Proteomes" id="UP000267029">
    <property type="component" value="Unassembled WGS sequence"/>
</dbReference>
<evidence type="ECO:0000256" key="1">
    <source>
        <dbReference type="ARBA" id="ARBA00004749"/>
    </source>
</evidence>
<evidence type="ECO:0000259" key="7">
    <source>
        <dbReference type="Pfam" id="PF03109"/>
    </source>
</evidence>
<keyword evidence="4" id="KW-0547">Nucleotide-binding</keyword>
<dbReference type="InterPro" id="IPR034646">
    <property type="entry name" value="ADCK3_dom"/>
</dbReference>
<dbReference type="GO" id="GO:0016740">
    <property type="term" value="F:transferase activity"/>
    <property type="evidence" value="ECO:0007669"/>
    <property type="project" value="UniProtKB-KW"/>
</dbReference>
<dbReference type="STRING" id="53468.A0A0R3U5Z6"/>
<dbReference type="GO" id="GO:0005524">
    <property type="term" value="F:ATP binding"/>
    <property type="evidence" value="ECO:0007669"/>
    <property type="project" value="UniProtKB-KW"/>
</dbReference>
<keyword evidence="9" id="KW-1185">Reference proteome</keyword>
<feature type="compositionally biased region" description="Polar residues" evidence="6">
    <location>
        <begin position="91"/>
        <end position="103"/>
    </location>
</feature>
<comment type="similarity">
    <text evidence="2">Belongs to the protein kinase superfamily. ADCK protein kinase family.</text>
</comment>
<dbReference type="PANTHER" id="PTHR43851:SF3">
    <property type="entry name" value="COENZYME Q8"/>
    <property type="match status" value="1"/>
</dbReference>
<proteinExistence type="inferred from homology"/>
<evidence type="ECO:0000256" key="2">
    <source>
        <dbReference type="ARBA" id="ARBA00009670"/>
    </source>
</evidence>
<dbReference type="PANTHER" id="PTHR43851">
    <property type="match status" value="1"/>
</dbReference>
<name>A0A0R3U5Z6_MESCO</name>
<dbReference type="Pfam" id="PF03109">
    <property type="entry name" value="ABC1"/>
    <property type="match status" value="1"/>
</dbReference>
<evidence type="ECO:0000256" key="6">
    <source>
        <dbReference type="SAM" id="MobiDB-lite"/>
    </source>
</evidence>
<dbReference type="EMBL" id="UXSR01000329">
    <property type="protein sequence ID" value="VDD76163.1"/>
    <property type="molecule type" value="Genomic_DNA"/>
</dbReference>
<dbReference type="SUPFAM" id="SSF56112">
    <property type="entry name" value="Protein kinase-like (PK-like)"/>
    <property type="match status" value="1"/>
</dbReference>
<dbReference type="CDD" id="cd13970">
    <property type="entry name" value="ABC1_ADCK3"/>
    <property type="match status" value="1"/>
</dbReference>
<feature type="region of interest" description="Disordered" evidence="6">
    <location>
        <begin position="86"/>
        <end position="124"/>
    </location>
</feature>
<feature type="domain" description="ABC1 atypical kinase-like" evidence="7">
    <location>
        <begin position="212"/>
        <end position="459"/>
    </location>
</feature>
<accession>A0A0R3U5Z6</accession>
<dbReference type="InterPro" id="IPR004147">
    <property type="entry name" value="ABC1_dom"/>
</dbReference>
<dbReference type="AlphaFoldDB" id="A0A0R3U5Z6"/>
<sequence>MILNVFVNDCKKALCGMKMVFDAAVAAQLNECKVFLRLLGVSNCTSSIRQMRPITKCDVKKCVRFAGDRAYLISAQSQAISRELFGRPPDSSVQSRKFSTSASEVAHDCPSKQPLKSSKQRRVPHSRIGRAAGFGNLFLGLGLGAAAEMAKRSVGASDSSSTSNPFLTDANLERIVDTLCRMRGAALKLGQMLSIQDSSLVNPKVQKIFERVRQSADFMPTSQMYSVVNAELGPDWKDKFATFEETPFAAASIGQVHMASLPDGRKVAMKIQYPGVSKSIETDVANITLILKRFDILPRGLFAEEAIRVAKKELKWECDYKREASYAEKFSRLLDKDPVFVVPKIFSELTTERVLTAEYFDGLVLDDCISLPQETRNWIGENILRLCLLEVFVFNTMQTDPNWSNFLYSKDLHKASLSFDQKIVLLDFGASREYSRKFVDKYLKVIIAASNHDRPGILDHSRDLGFLTGYETKAFLDAHVEAVSVLGEAFASKEPFDFGAQCTTEQINRIIPVMLEHRLTPPPTETYSLHRKMSGCFLLCSKLGAVVDCRSLFLKIAQNYQFGLEKTPDLF</sequence>
<dbReference type="InterPro" id="IPR011009">
    <property type="entry name" value="Kinase-like_dom_sf"/>
</dbReference>
<comment type="pathway">
    <text evidence="1">Cofactor biosynthesis; ubiquinone biosynthesis.</text>
</comment>
<gene>
    <name evidence="8" type="ORF">MCOS_LOCUS2166</name>
</gene>
<evidence type="ECO:0000256" key="4">
    <source>
        <dbReference type="ARBA" id="ARBA00022741"/>
    </source>
</evidence>
<evidence type="ECO:0000313" key="9">
    <source>
        <dbReference type="Proteomes" id="UP000267029"/>
    </source>
</evidence>
<evidence type="ECO:0000256" key="3">
    <source>
        <dbReference type="ARBA" id="ARBA00022679"/>
    </source>
</evidence>
<dbReference type="InterPro" id="IPR051409">
    <property type="entry name" value="Atypical_kinase_ADCK"/>
</dbReference>
<protein>
    <recommendedName>
        <fullName evidence="7">ABC1 atypical kinase-like domain-containing protein</fullName>
    </recommendedName>
</protein>